<dbReference type="InterPro" id="IPR012786">
    <property type="entry name" value="Protocat_dOase_a"/>
</dbReference>
<dbReference type="InterPro" id="IPR000627">
    <property type="entry name" value="Intradiol_dOase_C"/>
</dbReference>
<feature type="domain" description="Intradiol ring-cleavage dioxygenases" evidence="4">
    <location>
        <begin position="41"/>
        <end position="109"/>
    </location>
</feature>
<dbReference type="OrthoDB" id="4417174at2"/>
<comment type="similarity">
    <text evidence="1">Belongs to the intradiol ring-cleavage dioxygenase family.</text>
</comment>
<evidence type="ECO:0000313" key="5">
    <source>
        <dbReference type="EMBL" id="TFD33021.1"/>
    </source>
</evidence>
<dbReference type="InterPro" id="IPR050770">
    <property type="entry name" value="Intradiol_RC_Dioxygenase"/>
</dbReference>
<reference evidence="5 6" key="1">
    <citation type="submission" date="2019-03" db="EMBL/GenBank/DDBJ databases">
        <title>Genomics of glacier-inhabiting Cryobacterium strains.</title>
        <authorList>
            <person name="Liu Q."/>
            <person name="Xin Y.-H."/>
        </authorList>
    </citation>
    <scope>NUCLEOTIDE SEQUENCE [LARGE SCALE GENOMIC DNA]</scope>
    <source>
        <strain evidence="5 6">TMT1-51</strain>
    </source>
</reference>
<dbReference type="NCBIfam" id="TIGR02423">
    <property type="entry name" value="protocat_alph"/>
    <property type="match status" value="1"/>
</dbReference>
<protein>
    <submittedName>
        <fullName evidence="5">Protocatechuate 3,4-dioxygenase subunit alpha</fullName>
        <ecNumber evidence="5">1.13.11.3</ecNumber>
    </submittedName>
</protein>
<evidence type="ECO:0000313" key="6">
    <source>
        <dbReference type="Proteomes" id="UP000297472"/>
    </source>
</evidence>
<dbReference type="PANTHER" id="PTHR33711:SF9">
    <property type="entry name" value="PROTOCATECHUATE 3,4-DIOXYGENASE ALPHA CHAIN"/>
    <property type="match status" value="1"/>
</dbReference>
<dbReference type="Proteomes" id="UP000297472">
    <property type="component" value="Unassembled WGS sequence"/>
</dbReference>
<proteinExistence type="inferred from homology"/>
<sequence length="193" mass="20743">MTEPKPTEFIQTPSQTVGPFYGFALPYERGPELVPGRHPHAIRLHGTVTDGAGDPVPDAILELWQADETGAISREQGALDRDGFTFTGFGRAAVDQAGHFTFTTVKPGSVGGGAPYIVVTVFARGLIHHLFTRAYFPEDAEAHRRDAVLGAVPPARRATLVCVADGHPGGTPSYRFDVRLQGADETVFLDFDA</sequence>
<organism evidence="5 6">
    <name type="scientific">Cryobacterium cryoconiti</name>
    <dbReference type="NCBI Taxonomy" id="1259239"/>
    <lineage>
        <taxon>Bacteria</taxon>
        <taxon>Bacillati</taxon>
        <taxon>Actinomycetota</taxon>
        <taxon>Actinomycetes</taxon>
        <taxon>Micrococcales</taxon>
        <taxon>Microbacteriaceae</taxon>
        <taxon>Cryobacterium</taxon>
    </lineage>
</organism>
<dbReference type="RefSeq" id="WP_134422863.1">
    <property type="nucleotide sequence ID" value="NZ_SOHA01000005.1"/>
</dbReference>
<name>A0A4Y8JWI2_9MICO</name>
<keyword evidence="6" id="KW-1185">Reference proteome</keyword>
<dbReference type="GO" id="GO:0018578">
    <property type="term" value="F:protocatechuate 3,4-dioxygenase activity"/>
    <property type="evidence" value="ECO:0007669"/>
    <property type="project" value="UniProtKB-EC"/>
</dbReference>
<evidence type="ECO:0000256" key="3">
    <source>
        <dbReference type="ARBA" id="ARBA00023002"/>
    </source>
</evidence>
<gene>
    <name evidence="5" type="primary">pcaG</name>
    <name evidence="5" type="ORF">E3T49_01590</name>
</gene>
<dbReference type="InterPro" id="IPR015889">
    <property type="entry name" value="Intradiol_dOase_core"/>
</dbReference>
<dbReference type="Pfam" id="PF00775">
    <property type="entry name" value="Dioxygenase_C"/>
    <property type="match status" value="1"/>
</dbReference>
<accession>A0A4Y8JWI2</accession>
<comment type="caution">
    <text evidence="5">The sequence shown here is derived from an EMBL/GenBank/DDBJ whole genome shotgun (WGS) entry which is preliminary data.</text>
</comment>
<dbReference type="EC" id="1.13.11.3" evidence="5"/>
<evidence type="ECO:0000256" key="2">
    <source>
        <dbReference type="ARBA" id="ARBA00022964"/>
    </source>
</evidence>
<keyword evidence="2 5" id="KW-0223">Dioxygenase</keyword>
<dbReference type="PANTHER" id="PTHR33711">
    <property type="entry name" value="DIOXYGENASE, PUTATIVE (AFU_ORTHOLOGUE AFUA_2G02910)-RELATED"/>
    <property type="match status" value="1"/>
</dbReference>
<keyword evidence="3 5" id="KW-0560">Oxidoreductase</keyword>
<dbReference type="Gene3D" id="2.60.130.10">
    <property type="entry name" value="Aromatic compound dioxygenase"/>
    <property type="match status" value="1"/>
</dbReference>
<evidence type="ECO:0000259" key="4">
    <source>
        <dbReference type="Pfam" id="PF00775"/>
    </source>
</evidence>
<dbReference type="AlphaFoldDB" id="A0A4Y8JWI2"/>
<dbReference type="GO" id="GO:0008199">
    <property type="term" value="F:ferric iron binding"/>
    <property type="evidence" value="ECO:0007669"/>
    <property type="project" value="InterPro"/>
</dbReference>
<dbReference type="SUPFAM" id="SSF49482">
    <property type="entry name" value="Aromatic compound dioxygenase"/>
    <property type="match status" value="1"/>
</dbReference>
<evidence type="ECO:0000256" key="1">
    <source>
        <dbReference type="ARBA" id="ARBA00007825"/>
    </source>
</evidence>
<dbReference type="EMBL" id="SOHA01000005">
    <property type="protein sequence ID" value="TFD33021.1"/>
    <property type="molecule type" value="Genomic_DNA"/>
</dbReference>